<feature type="non-terminal residue" evidence="1">
    <location>
        <position position="1"/>
    </location>
</feature>
<evidence type="ECO:0000313" key="2">
    <source>
        <dbReference type="Proteomes" id="UP000230790"/>
    </source>
</evidence>
<dbReference type="AlphaFoldDB" id="A0A2M8Q634"/>
<protein>
    <submittedName>
        <fullName evidence="1">Uncharacterized protein</fullName>
    </submittedName>
</protein>
<proteinExistence type="predicted"/>
<reference evidence="1 2" key="1">
    <citation type="submission" date="2017-11" db="EMBL/GenBank/DDBJ databases">
        <title>Evolution of Phototrophy in the Chloroflexi Phylum Driven by Horizontal Gene Transfer.</title>
        <authorList>
            <person name="Ward L.M."/>
            <person name="Hemp J."/>
            <person name="Shih P.M."/>
            <person name="Mcglynn S.E."/>
            <person name="Fischer W."/>
        </authorList>
    </citation>
    <scope>NUCLEOTIDE SEQUENCE [LARGE SCALE GENOMIC DNA]</scope>
    <source>
        <strain evidence="1">JP3_7</strain>
    </source>
</reference>
<accession>A0A2M8Q634</accession>
<dbReference type="Proteomes" id="UP000230790">
    <property type="component" value="Unassembled WGS sequence"/>
</dbReference>
<dbReference type="EMBL" id="PGTN01001294">
    <property type="protein sequence ID" value="PJF45246.1"/>
    <property type="molecule type" value="Genomic_DNA"/>
</dbReference>
<sequence length="99" mass="11976">RYIRAHLTDFYFAYNLPYDLFERILADVLHQREPDREVRLTFNPEIAPWELLFSEGERYERLPPEERAKVQHHLREIIVVLIKGMISDHLSFVRLAKEV</sequence>
<feature type="non-terminal residue" evidence="1">
    <location>
        <position position="99"/>
    </location>
</feature>
<comment type="caution">
    <text evidence="1">The sequence shown here is derived from an EMBL/GenBank/DDBJ whole genome shotgun (WGS) entry which is preliminary data.</text>
</comment>
<gene>
    <name evidence="1" type="ORF">CUN48_19880</name>
</gene>
<evidence type="ECO:0000313" key="1">
    <source>
        <dbReference type="EMBL" id="PJF45246.1"/>
    </source>
</evidence>
<organism evidence="1 2">
    <name type="scientific">Candidatus Thermofonsia Clade 3 bacterium</name>
    <dbReference type="NCBI Taxonomy" id="2364212"/>
    <lineage>
        <taxon>Bacteria</taxon>
        <taxon>Bacillati</taxon>
        <taxon>Chloroflexota</taxon>
        <taxon>Candidatus Thermofontia</taxon>
        <taxon>Candidatus Thermofonsia Clade 3</taxon>
    </lineage>
</organism>
<name>A0A2M8Q634_9CHLR</name>